<keyword evidence="4" id="KW-1185">Reference proteome</keyword>
<keyword evidence="1" id="KW-0732">Signal</keyword>
<evidence type="ECO:0000313" key="3">
    <source>
        <dbReference type="EMBL" id="MBR7838853.1"/>
    </source>
</evidence>
<evidence type="ECO:0000313" key="4">
    <source>
        <dbReference type="Proteomes" id="UP000675781"/>
    </source>
</evidence>
<dbReference type="InterPro" id="IPR006311">
    <property type="entry name" value="TAT_signal"/>
</dbReference>
<sequence>MPEISRRSVLSVLGAGAVAAATGAAAHALAAGPAPAGYRAAGPDNPTRAQNRLPGSADWQIGAGGTVGADDLTGRIAGYAARPSVEVGESLDFHVSTDVASFRVEVYRLGDYGGSGARRMATSPGLTGVRQAAPSTDPDTGMVSCAWAPSWTLEVPPDWVSGAYLATFTTEDGQRSLTPFVVREDARRADFLLVQPYSTYQAYNQWPLDGRIGKSLYYGYGKHGAPSPAEVEGGDKRFDVHGFPIGYGDRARTVNYARPYSGVGLPQRIDLDYAFLQWAERSGYDLSYSTSVDLQLGRVDPTRYRALIFSGHDEYWSRQMRDTVDAAMARGTHLAYMGANNVYWHVRWEPDPNGTDIPAMTCYKTDHDPSPDASGPTCMWRDVKAGGDQSEQKLLGVQYNGIPRADTALVVTAADHWLWAGTGVREGEQIPGIVGGEADGFYAGSPRPAASRHTLLSASPYHAEGQASGPIYQNTSLYETAQGAIVFDAATFNWSLGLNHPDYVDARIQQATTNLLNRLRA</sequence>
<dbReference type="Proteomes" id="UP000675781">
    <property type="component" value="Unassembled WGS sequence"/>
</dbReference>
<accession>A0A941EWZ9</accession>
<organism evidence="3 4">
    <name type="scientific">Actinospica durhamensis</name>
    <dbReference type="NCBI Taxonomy" id="1508375"/>
    <lineage>
        <taxon>Bacteria</taxon>
        <taxon>Bacillati</taxon>
        <taxon>Actinomycetota</taxon>
        <taxon>Actinomycetes</taxon>
        <taxon>Catenulisporales</taxon>
        <taxon>Actinospicaceae</taxon>
        <taxon>Actinospica</taxon>
    </lineage>
</organism>
<evidence type="ECO:0000256" key="1">
    <source>
        <dbReference type="SAM" id="SignalP"/>
    </source>
</evidence>
<feature type="chain" id="PRO_5037668129" description="N,N-dimethylformamidase beta subunit-like C-terminal domain-containing protein" evidence="1">
    <location>
        <begin position="31"/>
        <end position="521"/>
    </location>
</feature>
<dbReference type="PROSITE" id="PS51318">
    <property type="entry name" value="TAT"/>
    <property type="match status" value="1"/>
</dbReference>
<dbReference type="AlphaFoldDB" id="A0A941EWZ9"/>
<dbReference type="Pfam" id="PF20254">
    <property type="entry name" value="DMFA2_C"/>
    <property type="match status" value="1"/>
</dbReference>
<dbReference type="InterPro" id="IPR046540">
    <property type="entry name" value="DMFA2_C"/>
</dbReference>
<evidence type="ECO:0000259" key="2">
    <source>
        <dbReference type="Pfam" id="PF20254"/>
    </source>
</evidence>
<proteinExistence type="predicted"/>
<gene>
    <name evidence="3" type="ORF">KDL01_36640</name>
</gene>
<reference evidence="3" key="1">
    <citation type="submission" date="2021-04" db="EMBL/GenBank/DDBJ databases">
        <title>Genome based classification of Actinospica acidithermotolerans sp. nov., an actinobacterium isolated from an Indonesian hot spring.</title>
        <authorList>
            <person name="Kusuma A.B."/>
            <person name="Putra K.E."/>
            <person name="Nafisah S."/>
            <person name="Loh J."/>
            <person name="Nouioui I."/>
            <person name="Goodfellow M."/>
        </authorList>
    </citation>
    <scope>NUCLEOTIDE SEQUENCE</scope>
    <source>
        <strain evidence="3">CSCA 57</strain>
    </source>
</reference>
<dbReference type="RefSeq" id="WP_212533303.1">
    <property type="nucleotide sequence ID" value="NZ_JAGSOG010000339.1"/>
</dbReference>
<feature type="domain" description="N,N-dimethylformamidase beta subunit-like C-terminal" evidence="2">
    <location>
        <begin position="103"/>
        <end position="501"/>
    </location>
</feature>
<dbReference type="EMBL" id="JAGSOG010000339">
    <property type="protein sequence ID" value="MBR7838853.1"/>
    <property type="molecule type" value="Genomic_DNA"/>
</dbReference>
<feature type="signal peptide" evidence="1">
    <location>
        <begin position="1"/>
        <end position="30"/>
    </location>
</feature>
<comment type="caution">
    <text evidence="3">The sequence shown here is derived from an EMBL/GenBank/DDBJ whole genome shotgun (WGS) entry which is preliminary data.</text>
</comment>
<protein>
    <recommendedName>
        <fullName evidence="2">N,N-dimethylformamidase beta subunit-like C-terminal domain-containing protein</fullName>
    </recommendedName>
</protein>
<name>A0A941EWZ9_9ACTN</name>